<comment type="subcellular location">
    <subcellularLocation>
        <location evidence="1">Cell inner membrane</location>
        <topology evidence="1">Single-pass type II membrane protein</topology>
        <orientation evidence="1">Periplasmic side</orientation>
    </subcellularLocation>
</comment>
<dbReference type="GO" id="GO:0003755">
    <property type="term" value="F:peptidyl-prolyl cis-trans isomerase activity"/>
    <property type="evidence" value="ECO:0007669"/>
    <property type="project" value="UniProtKB-KW"/>
</dbReference>
<keyword evidence="11" id="KW-0697">Rotamase</keyword>
<feature type="domain" description="PpiC" evidence="13">
    <location>
        <begin position="264"/>
        <end position="359"/>
    </location>
</feature>
<reference evidence="14 15" key="1">
    <citation type="submission" date="2011-05" db="EMBL/GenBank/DDBJ databases">
        <title>Complete sequence of Thioalkalimicrobium cyclicum ALM1.</title>
        <authorList>
            <consortium name="US DOE Joint Genome Institute"/>
            <person name="Lucas S."/>
            <person name="Han J."/>
            <person name="Lapidus A."/>
            <person name="Cheng J.-F."/>
            <person name="Goodwin L."/>
            <person name="Pitluck S."/>
            <person name="Peters L."/>
            <person name="Mikhailova N."/>
            <person name="Davenport K."/>
            <person name="Han C."/>
            <person name="Tapia R."/>
            <person name="Land M."/>
            <person name="Hauser L."/>
            <person name="Kyrpides N."/>
            <person name="Ivanova N."/>
            <person name="Pagani I."/>
            <person name="Kappler U."/>
            <person name="Woyke T."/>
        </authorList>
    </citation>
    <scope>NUCLEOTIDE SEQUENCE [LARGE SCALE GENOMIC DNA]</scope>
    <source>
        <strain evidence="15">DSM 14477 / JCM 11371 / ALM1</strain>
    </source>
</reference>
<evidence type="ECO:0000256" key="9">
    <source>
        <dbReference type="ARBA" id="ARBA00040743"/>
    </source>
</evidence>
<evidence type="ECO:0000256" key="4">
    <source>
        <dbReference type="ARBA" id="ARBA00022692"/>
    </source>
</evidence>
<dbReference type="InterPro" id="IPR027304">
    <property type="entry name" value="Trigger_fact/SurA_dom_sf"/>
</dbReference>
<dbReference type="RefSeq" id="WP_013835278.1">
    <property type="nucleotide sequence ID" value="NC_015581.1"/>
</dbReference>
<dbReference type="PANTHER" id="PTHR47529:SF1">
    <property type="entry name" value="PERIPLASMIC CHAPERONE PPID"/>
    <property type="match status" value="1"/>
</dbReference>
<dbReference type="InterPro" id="IPR052029">
    <property type="entry name" value="PpiD_chaperone"/>
</dbReference>
<comment type="similarity">
    <text evidence="8">Belongs to the PpiD chaperone family.</text>
</comment>
<feature type="transmembrane region" description="Helical" evidence="12">
    <location>
        <begin position="12"/>
        <end position="30"/>
    </location>
</feature>
<dbReference type="HOGENOM" id="CLU_023843_1_1_6"/>
<evidence type="ECO:0000256" key="10">
    <source>
        <dbReference type="ARBA" id="ARBA00042775"/>
    </source>
</evidence>
<dbReference type="Gene3D" id="3.10.50.40">
    <property type="match status" value="1"/>
</dbReference>
<keyword evidence="5 12" id="KW-1133">Transmembrane helix</keyword>
<dbReference type="AlphaFoldDB" id="F6DCB3"/>
<dbReference type="SUPFAM" id="SSF54534">
    <property type="entry name" value="FKBP-like"/>
    <property type="match status" value="1"/>
</dbReference>
<evidence type="ECO:0000256" key="12">
    <source>
        <dbReference type="SAM" id="Phobius"/>
    </source>
</evidence>
<dbReference type="Gene3D" id="1.10.4030.10">
    <property type="entry name" value="Porin chaperone SurA, peptide-binding domain"/>
    <property type="match status" value="1"/>
</dbReference>
<dbReference type="Proteomes" id="UP000009232">
    <property type="component" value="Chromosome"/>
</dbReference>
<dbReference type="Pfam" id="PF13616">
    <property type="entry name" value="Rotamase_3"/>
    <property type="match status" value="1"/>
</dbReference>
<organism evidence="14 15">
    <name type="scientific">Thiomicrospira cyclica (strain DSM 14477 / JCM 11371 / ALM1)</name>
    <name type="common">Thioalkalimicrobium cyclicum</name>
    <dbReference type="NCBI Taxonomy" id="717773"/>
    <lineage>
        <taxon>Bacteria</taxon>
        <taxon>Pseudomonadati</taxon>
        <taxon>Pseudomonadota</taxon>
        <taxon>Gammaproteobacteria</taxon>
        <taxon>Thiotrichales</taxon>
        <taxon>Piscirickettsiaceae</taxon>
        <taxon>Thiomicrospira</taxon>
    </lineage>
</organism>
<evidence type="ECO:0000256" key="2">
    <source>
        <dbReference type="ARBA" id="ARBA00022475"/>
    </source>
</evidence>
<keyword evidence="7" id="KW-0143">Chaperone</keyword>
<keyword evidence="11 14" id="KW-0413">Isomerase</keyword>
<gene>
    <name evidence="14" type="ordered locus">Thicy_0727</name>
</gene>
<dbReference type="PANTHER" id="PTHR47529">
    <property type="entry name" value="PEPTIDYL-PROLYL CIS-TRANS ISOMERASE D"/>
    <property type="match status" value="1"/>
</dbReference>
<keyword evidence="6 12" id="KW-0472">Membrane</keyword>
<dbReference type="GO" id="GO:0005886">
    <property type="term" value="C:plasma membrane"/>
    <property type="evidence" value="ECO:0007669"/>
    <property type="project" value="UniProtKB-SubCell"/>
</dbReference>
<keyword evidence="2" id="KW-1003">Cell membrane</keyword>
<sequence length="630" mass="71396">MLLAIREKVQGWVAWAIVIVLIVPFALWGIDQYATGDRIVVVAEVNGEKISATEFMQVYNTQRIRLRQQFGDMFDQVVDDEVLREQVLESLITSALIRQWALDNRVVISDAQLAAVIQGADVFYEDGVFSQRLYQDLLARNGFTPASFERDQRNFLLEGQFQNLLASSTPVFPFEKQALLDLQTQTRHVDYVRVDQRVFNKDVAITDEQIAQFYAANEDEYIQPERVSLAYVTLSLAEIAKDVEVTERQVADYFELNQRLFAVPEQRRASHILMMNRGDETLAKLAELKQRLADGEDFAELAQTYSEDPGSARQGGDLDFFEAGMMVDEFDQAVFNLAMGEVSEPVETEFGFHLIKLTDVKPMQLPGLDEIRDDVVAQVRLEQAERVYFELLEQMTQIAFEQPDSLEPIVEQLNLTVATTRMVTRDGGRETITSRRTVMEAAFSEDVLQQRLNSAPIEVGPNETVVVRIAEHQPSRLQPLEEVRADIERQLVREFSIARSAERADQLLAQINEGVAVETLIGEGVEWHPVGWIERENQQILPQITAAAFAAAKPVADQPTWNKVQLVTGDSVLVRVNEIGRSDQADNPRLLAQVEQILLETYQTAEVESLMASLRLTAKIDRKSNYLSLR</sequence>
<evidence type="ECO:0000256" key="5">
    <source>
        <dbReference type="ARBA" id="ARBA00022989"/>
    </source>
</evidence>
<evidence type="ECO:0000256" key="6">
    <source>
        <dbReference type="ARBA" id="ARBA00023136"/>
    </source>
</evidence>
<dbReference type="EMBL" id="CP002776">
    <property type="protein sequence ID" value="AEG31499.1"/>
    <property type="molecule type" value="Genomic_DNA"/>
</dbReference>
<dbReference type="SUPFAM" id="SSF109998">
    <property type="entry name" value="Triger factor/SurA peptide-binding domain-like"/>
    <property type="match status" value="1"/>
</dbReference>
<dbReference type="OrthoDB" id="9812372at2"/>
<dbReference type="Pfam" id="PF13624">
    <property type="entry name" value="SurA_N_3"/>
    <property type="match status" value="1"/>
</dbReference>
<evidence type="ECO:0000256" key="11">
    <source>
        <dbReference type="PROSITE-ProRule" id="PRU00278"/>
    </source>
</evidence>
<dbReference type="PROSITE" id="PS50198">
    <property type="entry name" value="PPIC_PPIASE_2"/>
    <property type="match status" value="1"/>
</dbReference>
<evidence type="ECO:0000256" key="1">
    <source>
        <dbReference type="ARBA" id="ARBA00004382"/>
    </source>
</evidence>
<dbReference type="KEGG" id="tcy:Thicy_0727"/>
<dbReference type="InterPro" id="IPR000297">
    <property type="entry name" value="PPIase_PpiC"/>
</dbReference>
<dbReference type="STRING" id="717773.Thicy_0727"/>
<dbReference type="eggNOG" id="COG0760">
    <property type="taxonomic scope" value="Bacteria"/>
</dbReference>
<evidence type="ECO:0000256" key="3">
    <source>
        <dbReference type="ARBA" id="ARBA00022519"/>
    </source>
</evidence>
<keyword evidence="3" id="KW-0997">Cell inner membrane</keyword>
<evidence type="ECO:0000259" key="13">
    <source>
        <dbReference type="PROSITE" id="PS50198"/>
    </source>
</evidence>
<protein>
    <recommendedName>
        <fullName evidence="9">Periplasmic chaperone PpiD</fullName>
    </recommendedName>
    <alternativeName>
        <fullName evidence="10">Periplasmic folding chaperone</fullName>
    </alternativeName>
</protein>
<dbReference type="InterPro" id="IPR046357">
    <property type="entry name" value="PPIase_dom_sf"/>
</dbReference>
<keyword evidence="4 12" id="KW-0812">Transmembrane</keyword>
<proteinExistence type="inferred from homology"/>
<evidence type="ECO:0000256" key="8">
    <source>
        <dbReference type="ARBA" id="ARBA00038408"/>
    </source>
</evidence>
<evidence type="ECO:0000313" key="15">
    <source>
        <dbReference type="Proteomes" id="UP000009232"/>
    </source>
</evidence>
<evidence type="ECO:0000313" key="14">
    <source>
        <dbReference type="EMBL" id="AEG31499.1"/>
    </source>
</evidence>
<name>F6DCB3_THICA</name>
<keyword evidence="15" id="KW-1185">Reference proteome</keyword>
<evidence type="ECO:0000256" key="7">
    <source>
        <dbReference type="ARBA" id="ARBA00023186"/>
    </source>
</evidence>
<accession>F6DCB3</accession>